<protein>
    <recommendedName>
        <fullName evidence="3">amidase</fullName>
        <ecNumber evidence="3">3.5.1.4</ecNumber>
    </recommendedName>
</protein>
<dbReference type="InterPro" id="IPR023631">
    <property type="entry name" value="Amidase_dom"/>
</dbReference>
<dbReference type="PROSITE" id="PS00571">
    <property type="entry name" value="AMIDASES"/>
    <property type="match status" value="1"/>
</dbReference>
<dbReference type="SUPFAM" id="SSF75304">
    <property type="entry name" value="Amidase signature (AS) enzymes"/>
    <property type="match status" value="1"/>
</dbReference>
<evidence type="ECO:0000313" key="6">
    <source>
        <dbReference type="EMBL" id="KAL0576127.1"/>
    </source>
</evidence>
<evidence type="ECO:0000313" key="7">
    <source>
        <dbReference type="Proteomes" id="UP001465976"/>
    </source>
</evidence>
<gene>
    <name evidence="6" type="ORF">V5O48_005845</name>
</gene>
<keyword evidence="4" id="KW-0378">Hydrolase</keyword>
<evidence type="ECO:0000256" key="2">
    <source>
        <dbReference type="ARBA" id="ARBA00009199"/>
    </source>
</evidence>
<keyword evidence="7" id="KW-1185">Reference proteome</keyword>
<evidence type="ECO:0000256" key="3">
    <source>
        <dbReference type="ARBA" id="ARBA00012922"/>
    </source>
</evidence>
<accession>A0ABR3FL78</accession>
<organism evidence="6 7">
    <name type="scientific">Marasmius crinis-equi</name>
    <dbReference type="NCBI Taxonomy" id="585013"/>
    <lineage>
        <taxon>Eukaryota</taxon>
        <taxon>Fungi</taxon>
        <taxon>Dikarya</taxon>
        <taxon>Basidiomycota</taxon>
        <taxon>Agaricomycotina</taxon>
        <taxon>Agaricomycetes</taxon>
        <taxon>Agaricomycetidae</taxon>
        <taxon>Agaricales</taxon>
        <taxon>Marasmiineae</taxon>
        <taxon>Marasmiaceae</taxon>
        <taxon>Marasmius</taxon>
    </lineage>
</organism>
<dbReference type="InterPro" id="IPR036928">
    <property type="entry name" value="AS_sf"/>
</dbReference>
<evidence type="ECO:0000256" key="1">
    <source>
        <dbReference type="ARBA" id="ARBA00001311"/>
    </source>
</evidence>
<feature type="domain" description="Amidase" evidence="5">
    <location>
        <begin position="64"/>
        <end position="533"/>
    </location>
</feature>
<evidence type="ECO:0000256" key="4">
    <source>
        <dbReference type="ARBA" id="ARBA00022801"/>
    </source>
</evidence>
<name>A0ABR3FL78_9AGAR</name>
<reference evidence="6 7" key="1">
    <citation type="submission" date="2024-02" db="EMBL/GenBank/DDBJ databases">
        <title>A draft genome for the cacao thread blight pathogen Marasmius crinis-equi.</title>
        <authorList>
            <person name="Cohen S.P."/>
            <person name="Baruah I.K."/>
            <person name="Amoako-Attah I."/>
            <person name="Bukari Y."/>
            <person name="Meinhardt L.W."/>
            <person name="Bailey B.A."/>
        </authorList>
    </citation>
    <scope>NUCLEOTIDE SEQUENCE [LARGE SCALE GENOMIC DNA]</scope>
    <source>
        <strain evidence="6 7">GH-76</strain>
    </source>
</reference>
<dbReference type="PIRSF" id="PIRSF001221">
    <property type="entry name" value="Amidase_fungi"/>
    <property type="match status" value="1"/>
</dbReference>
<dbReference type="Gene3D" id="3.90.1300.10">
    <property type="entry name" value="Amidase signature (AS) domain"/>
    <property type="match status" value="1"/>
</dbReference>
<dbReference type="InterPro" id="IPR020556">
    <property type="entry name" value="Amidase_CS"/>
</dbReference>
<proteinExistence type="inferred from homology"/>
<dbReference type="PANTHER" id="PTHR46072:SF10">
    <property type="entry name" value="ACETAMIDASE"/>
    <property type="match status" value="1"/>
</dbReference>
<comment type="similarity">
    <text evidence="2">Belongs to the amidase family.</text>
</comment>
<evidence type="ECO:0000259" key="5">
    <source>
        <dbReference type="Pfam" id="PF01425"/>
    </source>
</evidence>
<dbReference type="Pfam" id="PF01425">
    <property type="entry name" value="Amidase"/>
    <property type="match status" value="1"/>
</dbReference>
<dbReference type="PANTHER" id="PTHR46072">
    <property type="entry name" value="AMIDASE-RELATED-RELATED"/>
    <property type="match status" value="1"/>
</dbReference>
<dbReference type="Proteomes" id="UP001465976">
    <property type="component" value="Unassembled WGS sequence"/>
</dbReference>
<sequence>MLLSYFEHRRACRAKQQERRDRIASLPSAFHTPLTNEDKHILEMPVSELAESVRRGEVKPQDSLTAYGKAALLAHQETNCLTEVMIPEAMEWAKSCNLDGPLAGVPVSLKDMLGVKGFDSCVGYSERVGKPFTEDSSIFKLLRDAGAIPFVKTTIPVTLMSYESSSDVFGVTTNPHNRDYSPGGSSGGESALLAYGGSRIGVGSDVAGSVRVPAHYAGIYAIRGSVGRFPAFGSGTSIPGQEGVPSTHAPMTRTLEDLETFWKAVVRMGPWKYDFTCLEIPWREVDIQQKKLKWGVIWDDGVVKPSPACRRALERVVDLLKEDGHDVVNIDPPSLYEGLKISSQLLLADEAKFITGPIRFGEWCDAGVQQLRRWFVLPWFLKKMYVWYTRYIRRDEIYAGLLEGVMSERKITEYWPIIARRNAYRQAWFNMWNKEKLDFVLSVPNALPAAPHKGMKMGAQACGYAVLFNMLDRTAGVIPVTHVDPTVDAMPSSFKPRNLIEQESYKMYDPVKMAGLPIGVQIIGGRLQEEKVLGGMKLVEGLLREHGLQFPLLKKW</sequence>
<dbReference type="EMBL" id="JBAHYK010000245">
    <property type="protein sequence ID" value="KAL0576127.1"/>
    <property type="molecule type" value="Genomic_DNA"/>
</dbReference>
<comment type="caution">
    <text evidence="6">The sequence shown here is derived from an EMBL/GenBank/DDBJ whole genome shotgun (WGS) entry which is preliminary data.</text>
</comment>
<comment type="catalytic activity">
    <reaction evidence="1">
        <text>a monocarboxylic acid amide + H2O = a monocarboxylate + NH4(+)</text>
        <dbReference type="Rhea" id="RHEA:12020"/>
        <dbReference type="ChEBI" id="CHEBI:15377"/>
        <dbReference type="ChEBI" id="CHEBI:28938"/>
        <dbReference type="ChEBI" id="CHEBI:35757"/>
        <dbReference type="ChEBI" id="CHEBI:83628"/>
        <dbReference type="EC" id="3.5.1.4"/>
    </reaction>
</comment>
<dbReference type="EC" id="3.5.1.4" evidence="3"/>